<dbReference type="EC" id="4.2.1.11" evidence="3 9"/>
<dbReference type="NCBIfam" id="TIGR01060">
    <property type="entry name" value="eno"/>
    <property type="match status" value="1"/>
</dbReference>
<keyword evidence="14" id="KW-1185">Reference proteome</keyword>
<feature type="binding site" evidence="9">
    <location>
        <position position="396"/>
    </location>
    <ligand>
        <name>(2R)-2-phosphoglycerate</name>
        <dbReference type="ChEBI" id="CHEBI:58289"/>
    </ligand>
</feature>
<evidence type="ECO:0000256" key="3">
    <source>
        <dbReference type="ARBA" id="ARBA00012058"/>
    </source>
</evidence>
<feature type="binding site" evidence="9">
    <location>
        <position position="397"/>
    </location>
    <ligand>
        <name>(2R)-2-phosphoglycerate</name>
        <dbReference type="ChEBI" id="CHEBI:58289"/>
    </ligand>
</feature>
<dbReference type="SMART" id="SM01193">
    <property type="entry name" value="Enolase_N"/>
    <property type="match status" value="1"/>
</dbReference>
<dbReference type="Proteomes" id="UP000018745">
    <property type="component" value="Chromosome"/>
</dbReference>
<dbReference type="CDD" id="cd03313">
    <property type="entry name" value="enolase"/>
    <property type="match status" value="1"/>
</dbReference>
<dbReference type="SFLD" id="SFLDG00178">
    <property type="entry name" value="enolase"/>
    <property type="match status" value="1"/>
</dbReference>
<dbReference type="SFLD" id="SFLDS00001">
    <property type="entry name" value="Enolase"/>
    <property type="match status" value="1"/>
</dbReference>
<reference evidence="13 14" key="1">
    <citation type="journal article" date="2014" name="Genome Announc.">
        <title>Complete Genome Sequence of Mycoplasma ovis Strain Michigan, a Hemoplasma of Sheep with Two Distinct 16S rRNA Genes.</title>
        <authorList>
            <person name="Deshuillers P.L."/>
            <person name="Santos A.P."/>
            <person name="do Nascimento N.C."/>
            <person name="Hampel J.A."/>
            <person name="Bergin I.L."/>
            <person name="Dyson M.C."/>
            <person name="Messick J.B."/>
        </authorList>
    </citation>
    <scope>NUCLEOTIDE SEQUENCE [LARGE SCALE GENOMIC DNA]</scope>
    <source>
        <strain evidence="13 14">Michigan</strain>
    </source>
</reference>
<dbReference type="InterPro" id="IPR000941">
    <property type="entry name" value="Enolase"/>
</dbReference>
<feature type="active site" description="Proton acceptor" evidence="9">
    <location>
        <position position="367"/>
    </location>
</feature>
<comment type="function">
    <text evidence="9">Catalyzes the reversible conversion of 2-phosphoglycerate (2-PG) into phosphoenolpyruvate (PEP). It is essential for the degradation of carbohydrates via glycolysis.</text>
</comment>
<dbReference type="PRINTS" id="PR00148">
    <property type="entry name" value="ENOLASE"/>
</dbReference>
<comment type="cofactor">
    <cofactor evidence="9">
        <name>Mg(2+)</name>
        <dbReference type="ChEBI" id="CHEBI:18420"/>
    </cofactor>
    <text evidence="9">Binds a second Mg(2+) ion via substrate during catalysis.</text>
</comment>
<comment type="catalytic activity">
    <reaction evidence="9">
        <text>(2R)-2-phosphoglycerate = phosphoenolpyruvate + H2O</text>
        <dbReference type="Rhea" id="RHEA:10164"/>
        <dbReference type="ChEBI" id="CHEBI:15377"/>
        <dbReference type="ChEBI" id="CHEBI:58289"/>
        <dbReference type="ChEBI" id="CHEBI:58702"/>
        <dbReference type="EC" id="4.2.1.11"/>
    </reaction>
</comment>
<protein>
    <recommendedName>
        <fullName evidence="4 9">Enolase</fullName>
        <ecNumber evidence="3 9">4.2.1.11</ecNumber>
    </recommendedName>
    <alternativeName>
        <fullName evidence="9">2-phospho-D-glycerate hydro-lyase</fullName>
    </alternativeName>
    <alternativeName>
        <fullName evidence="9">2-phosphoglycerate dehydratase</fullName>
    </alternativeName>
</protein>
<feature type="compositionally biased region" description="Basic and acidic residues" evidence="10">
    <location>
        <begin position="485"/>
        <end position="498"/>
    </location>
</feature>
<dbReference type="HAMAP" id="MF_00318">
    <property type="entry name" value="Enolase"/>
    <property type="match status" value="1"/>
</dbReference>
<comment type="pathway">
    <text evidence="1 9">Carbohydrate degradation; glycolysis; pyruvate from D-glyceraldehyde 3-phosphate: step 4/5.</text>
</comment>
<proteinExistence type="inferred from homology"/>
<evidence type="ECO:0000256" key="2">
    <source>
        <dbReference type="ARBA" id="ARBA00009604"/>
    </source>
</evidence>
<dbReference type="SUPFAM" id="SSF54826">
    <property type="entry name" value="Enolase N-terminal domain-like"/>
    <property type="match status" value="1"/>
</dbReference>
<evidence type="ECO:0000256" key="6">
    <source>
        <dbReference type="ARBA" id="ARBA00022842"/>
    </source>
</evidence>
<feature type="binding site" evidence="9">
    <location>
        <position position="342"/>
    </location>
    <ligand>
        <name>Mg(2+)</name>
        <dbReference type="ChEBI" id="CHEBI:18420"/>
    </ligand>
</feature>
<dbReference type="SUPFAM" id="SSF51604">
    <property type="entry name" value="Enolase C-terminal domain-like"/>
    <property type="match status" value="1"/>
</dbReference>
<dbReference type="InterPro" id="IPR020810">
    <property type="entry name" value="Enolase_C"/>
</dbReference>
<dbReference type="Gene3D" id="3.30.390.10">
    <property type="entry name" value="Enolase-like, N-terminal domain"/>
    <property type="match status" value="1"/>
</dbReference>
<keyword evidence="9" id="KW-0963">Cytoplasm</keyword>
<sequence>MSFNIENLFAYELIDSRGNPTVACIAKVSKGKLVGKKYYTAKVLVPSGASTGVREALELRDEDPSRFNGKGVKKAVHYINYVLGPSLIENNVNPENQAELDQFLIDLDGTDNKSKYGANSILAVSLSISKAIAKAKGIPYYQYVAELSGSVGVNRFTLPLPMVNVINGGAHSDNTLDFQEFMIIPVGASSMHEAIRISAECFHSLAKYLKEKGLSTAKGDEGGFAPNLNSTEEALNALLISIEKAGYRPGVIHGHVAIALDCAASELYDNETKQYKFKKAIKAGLVSKEGGTKTSEQMVDYYVELVNKYPIISIEDPLAEGDFEGFALLQSKIGKQIQIVGDDLYCTNPELTRMGIEKKLTNSVLIKVNQIGTLTETLKTMQLAKNAGWSCIVSHRSGETEDTTIADIAVGTSAGQIKTGSFSRSERTAKYNRLAEIEIELTSSNSSFYGLYSLFSLDFNNSELFQPKRYLINSDTGEINVEELSPDKIETSREERILPEGGGNTDAPNLQNK</sequence>
<feature type="binding site" evidence="9">
    <location>
        <position position="418"/>
    </location>
    <ligand>
        <name>(2R)-2-phosphoglycerate</name>
        <dbReference type="ChEBI" id="CHEBI:58289"/>
    </ligand>
</feature>
<dbReference type="RefSeq" id="WP_024071165.1">
    <property type="nucleotide sequence ID" value="NC_023062.1"/>
</dbReference>
<dbReference type="Gene3D" id="3.20.20.120">
    <property type="entry name" value="Enolase-like C-terminal domain"/>
    <property type="match status" value="1"/>
</dbReference>
<gene>
    <name evidence="9" type="primary">eno</name>
    <name evidence="13" type="ORF">OVS_01905</name>
</gene>
<dbReference type="PROSITE" id="PS00164">
    <property type="entry name" value="ENOLASE"/>
    <property type="match status" value="1"/>
</dbReference>
<dbReference type="PANTHER" id="PTHR11902">
    <property type="entry name" value="ENOLASE"/>
    <property type="match status" value="1"/>
</dbReference>
<evidence type="ECO:0000259" key="11">
    <source>
        <dbReference type="SMART" id="SM01192"/>
    </source>
</evidence>
<feature type="domain" description="Enolase C-terminal TIM barrel" evidence="11">
    <location>
        <begin position="155"/>
        <end position="450"/>
    </location>
</feature>
<dbReference type="InterPro" id="IPR020809">
    <property type="entry name" value="Enolase_CS"/>
</dbReference>
<organism evidence="13 14">
    <name type="scientific">Mycoplasma ovis str. Michigan</name>
    <dbReference type="NCBI Taxonomy" id="1415773"/>
    <lineage>
        <taxon>Bacteria</taxon>
        <taxon>Bacillati</taxon>
        <taxon>Mycoplasmatota</taxon>
        <taxon>Mollicutes</taxon>
        <taxon>Mycoplasmataceae</taxon>
        <taxon>Mycoplasma</taxon>
    </lineage>
</organism>
<evidence type="ECO:0000256" key="7">
    <source>
        <dbReference type="ARBA" id="ARBA00023152"/>
    </source>
</evidence>
<keyword evidence="5 9" id="KW-0964">Secreted</keyword>
<dbReference type="Pfam" id="PF00113">
    <property type="entry name" value="Enolase_C"/>
    <property type="match status" value="1"/>
</dbReference>
<evidence type="ECO:0000259" key="12">
    <source>
        <dbReference type="SMART" id="SM01193"/>
    </source>
</evidence>
<evidence type="ECO:0000256" key="5">
    <source>
        <dbReference type="ARBA" id="ARBA00022525"/>
    </source>
</evidence>
<evidence type="ECO:0000313" key="14">
    <source>
        <dbReference type="Proteomes" id="UP000018745"/>
    </source>
</evidence>
<feature type="region of interest" description="Disordered" evidence="10">
    <location>
        <begin position="483"/>
        <end position="513"/>
    </location>
</feature>
<dbReference type="InterPro" id="IPR036849">
    <property type="entry name" value="Enolase-like_C_sf"/>
</dbReference>
<feature type="binding site" evidence="9">
    <location>
        <position position="367"/>
    </location>
    <ligand>
        <name>(2R)-2-phosphoglycerate</name>
        <dbReference type="ChEBI" id="CHEBI:58289"/>
    </ligand>
</feature>
<keyword evidence="6 9" id="KW-0460">Magnesium</keyword>
<dbReference type="PANTHER" id="PTHR11902:SF1">
    <property type="entry name" value="ENOLASE"/>
    <property type="match status" value="1"/>
</dbReference>
<feature type="active site" description="Proton donor" evidence="9">
    <location>
        <position position="221"/>
    </location>
</feature>
<evidence type="ECO:0000256" key="1">
    <source>
        <dbReference type="ARBA" id="ARBA00005031"/>
    </source>
</evidence>
<feature type="binding site" evidence="9">
    <location>
        <position position="315"/>
    </location>
    <ligand>
        <name>Mg(2+)</name>
        <dbReference type="ChEBI" id="CHEBI:18420"/>
    </ligand>
</feature>
<feature type="binding site" evidence="9">
    <location>
        <position position="179"/>
    </location>
    <ligand>
        <name>(2R)-2-phosphoglycerate</name>
        <dbReference type="ChEBI" id="CHEBI:58289"/>
    </ligand>
</feature>
<dbReference type="EMBL" id="CP006935">
    <property type="protein sequence ID" value="AHC39932.1"/>
    <property type="molecule type" value="Genomic_DNA"/>
</dbReference>
<dbReference type="SFLD" id="SFLDF00002">
    <property type="entry name" value="enolase"/>
    <property type="match status" value="1"/>
</dbReference>
<keyword evidence="8 9" id="KW-0456">Lyase</keyword>
<dbReference type="InterPro" id="IPR029017">
    <property type="entry name" value="Enolase-like_N"/>
</dbReference>
<dbReference type="Pfam" id="PF03952">
    <property type="entry name" value="Enolase_N"/>
    <property type="match status" value="1"/>
</dbReference>
<evidence type="ECO:0000256" key="9">
    <source>
        <dbReference type="HAMAP-Rule" id="MF_00318"/>
    </source>
</evidence>
<dbReference type="SMART" id="SM01192">
    <property type="entry name" value="Enolase_C"/>
    <property type="match status" value="1"/>
</dbReference>
<evidence type="ECO:0000256" key="4">
    <source>
        <dbReference type="ARBA" id="ARBA00017068"/>
    </source>
</evidence>
<feature type="domain" description="Enolase N-terminal" evidence="12">
    <location>
        <begin position="5"/>
        <end position="144"/>
    </location>
</feature>
<evidence type="ECO:0000256" key="8">
    <source>
        <dbReference type="ARBA" id="ARBA00023239"/>
    </source>
</evidence>
<evidence type="ECO:0000256" key="10">
    <source>
        <dbReference type="SAM" id="MobiDB-lite"/>
    </source>
</evidence>
<keyword evidence="7 9" id="KW-0324">Glycolysis</keyword>
<accession>A0ABN4BQ54</accession>
<evidence type="ECO:0000313" key="13">
    <source>
        <dbReference type="EMBL" id="AHC39932.1"/>
    </source>
</evidence>
<feature type="binding site" evidence="9">
    <location>
        <position position="261"/>
    </location>
    <ligand>
        <name>Mg(2+)</name>
        <dbReference type="ChEBI" id="CHEBI:18420"/>
    </ligand>
</feature>
<comment type="similarity">
    <text evidence="2 9">Belongs to the enolase family.</text>
</comment>
<keyword evidence="9" id="KW-0479">Metal-binding</keyword>
<comment type="subcellular location">
    <subcellularLocation>
        <location evidence="9">Cytoplasm</location>
    </subcellularLocation>
    <subcellularLocation>
        <location evidence="9">Secreted</location>
    </subcellularLocation>
    <subcellularLocation>
        <location evidence="9">Cell surface</location>
    </subcellularLocation>
    <text evidence="9">Fractions of enolase are present in both the cytoplasm and on the cell surface.</text>
</comment>
<name>A0ABN4BQ54_9MOLU</name>
<dbReference type="InterPro" id="IPR020811">
    <property type="entry name" value="Enolase_N"/>
</dbReference>